<comment type="similarity">
    <text evidence="7">Belongs to the binding-protein-dependent transport system permease family.</text>
</comment>
<evidence type="ECO:0000256" key="3">
    <source>
        <dbReference type="ARBA" id="ARBA00022475"/>
    </source>
</evidence>
<evidence type="ECO:0000313" key="9">
    <source>
        <dbReference type="EMBL" id="MXY95035.1"/>
    </source>
</evidence>
<feature type="transmembrane region" description="Helical" evidence="7">
    <location>
        <begin position="128"/>
        <end position="150"/>
    </location>
</feature>
<comment type="subcellular location">
    <subcellularLocation>
        <location evidence="1 7">Cell membrane</location>
        <topology evidence="1 7">Multi-pass membrane protein</topology>
    </subcellularLocation>
</comment>
<keyword evidence="5 7" id="KW-1133">Transmembrane helix</keyword>
<evidence type="ECO:0000256" key="1">
    <source>
        <dbReference type="ARBA" id="ARBA00004651"/>
    </source>
</evidence>
<keyword evidence="6 7" id="KW-0472">Membrane</keyword>
<feature type="transmembrane region" description="Helical" evidence="7">
    <location>
        <begin position="95"/>
        <end position="116"/>
    </location>
</feature>
<name>A0A6B0YXW7_9CHLR</name>
<dbReference type="EMBL" id="VXRG01000132">
    <property type="protein sequence ID" value="MXY95035.1"/>
    <property type="molecule type" value="Genomic_DNA"/>
</dbReference>
<dbReference type="Gene3D" id="1.10.3720.10">
    <property type="entry name" value="MetI-like"/>
    <property type="match status" value="1"/>
</dbReference>
<dbReference type="GO" id="GO:0005886">
    <property type="term" value="C:plasma membrane"/>
    <property type="evidence" value="ECO:0007669"/>
    <property type="project" value="UniProtKB-SubCell"/>
</dbReference>
<dbReference type="InterPro" id="IPR000515">
    <property type="entry name" value="MetI-like"/>
</dbReference>
<dbReference type="GO" id="GO:0055085">
    <property type="term" value="P:transmembrane transport"/>
    <property type="evidence" value="ECO:0007669"/>
    <property type="project" value="InterPro"/>
</dbReference>
<dbReference type="PANTHER" id="PTHR43744:SF6">
    <property type="entry name" value="ABC TRANSPORTER PERMEASE PROTEIN YESQ-RELATED"/>
    <property type="match status" value="1"/>
</dbReference>
<dbReference type="InterPro" id="IPR035906">
    <property type="entry name" value="MetI-like_sf"/>
</dbReference>
<protein>
    <submittedName>
        <fullName evidence="9">Carbohydrate ABC transporter permease</fullName>
    </submittedName>
</protein>
<feature type="domain" description="ABC transmembrane type-1" evidence="8">
    <location>
        <begin position="91"/>
        <end position="281"/>
    </location>
</feature>
<gene>
    <name evidence="9" type="ORF">F4Y42_16465</name>
</gene>
<keyword evidence="3" id="KW-1003">Cell membrane</keyword>
<reference evidence="9" key="1">
    <citation type="submission" date="2019-09" db="EMBL/GenBank/DDBJ databases">
        <title>Characterisation of the sponge microbiome using genome-centric metagenomics.</title>
        <authorList>
            <person name="Engelberts J.P."/>
            <person name="Robbins S.J."/>
            <person name="De Goeij J.M."/>
            <person name="Aranda M."/>
            <person name="Bell S.C."/>
            <person name="Webster N.S."/>
        </authorList>
    </citation>
    <scope>NUCLEOTIDE SEQUENCE</scope>
    <source>
        <strain evidence="9">SB0664_bin_27</strain>
    </source>
</reference>
<feature type="transmembrane region" description="Helical" evidence="7">
    <location>
        <begin position="162"/>
        <end position="181"/>
    </location>
</feature>
<dbReference type="PROSITE" id="PS50928">
    <property type="entry name" value="ABC_TM1"/>
    <property type="match status" value="1"/>
</dbReference>
<proteinExistence type="inferred from homology"/>
<evidence type="ECO:0000259" key="8">
    <source>
        <dbReference type="PROSITE" id="PS50928"/>
    </source>
</evidence>
<dbReference type="AlphaFoldDB" id="A0A6B0YXW7"/>
<evidence type="ECO:0000256" key="6">
    <source>
        <dbReference type="ARBA" id="ARBA00023136"/>
    </source>
</evidence>
<dbReference type="CDD" id="cd06261">
    <property type="entry name" value="TM_PBP2"/>
    <property type="match status" value="1"/>
</dbReference>
<dbReference type="SUPFAM" id="SSF161098">
    <property type="entry name" value="MetI-like"/>
    <property type="match status" value="1"/>
</dbReference>
<evidence type="ECO:0000256" key="7">
    <source>
        <dbReference type="RuleBase" id="RU363032"/>
    </source>
</evidence>
<evidence type="ECO:0000256" key="2">
    <source>
        <dbReference type="ARBA" id="ARBA00022448"/>
    </source>
</evidence>
<comment type="caution">
    <text evidence="9">The sequence shown here is derived from an EMBL/GenBank/DDBJ whole genome shotgun (WGS) entry which is preliminary data.</text>
</comment>
<keyword evidence="2 7" id="KW-0813">Transport</keyword>
<organism evidence="9">
    <name type="scientific">Caldilineaceae bacterium SB0664_bin_27</name>
    <dbReference type="NCBI Taxonomy" id="2605260"/>
    <lineage>
        <taxon>Bacteria</taxon>
        <taxon>Bacillati</taxon>
        <taxon>Chloroflexota</taxon>
        <taxon>Caldilineae</taxon>
        <taxon>Caldilineales</taxon>
        <taxon>Caldilineaceae</taxon>
    </lineage>
</organism>
<sequence>MRTDNVFVEQKRFSYTRPTGPLWRSAAHQVWLWILVLPGAALFLTPWVWMLLTAGKDKSLIWKIPPVWIPPTYRWANYVEAWLKGDFITFFSNTAFVASLNVVAVLFSCSIAAFAFSRIQFPGRTTLFVIVLSTMMLPMQVTLIPLFMIFSWLEWVNTFKPLVVPLFFGDAFSIFLLRQFFLTIARELDDAALIDGCSRFAVFWRILIFQVRPALIVVAIYQFTYSWNDFFAPLIYINSPQLFTITLGLSRFKGRTEVDIQYLMAMTVVSTLVPIAIFFVTQRTFLQGIVITGIKG</sequence>
<dbReference type="PANTHER" id="PTHR43744">
    <property type="entry name" value="ABC TRANSPORTER PERMEASE PROTEIN MG189-RELATED-RELATED"/>
    <property type="match status" value="1"/>
</dbReference>
<accession>A0A6B0YXW7</accession>
<evidence type="ECO:0000256" key="4">
    <source>
        <dbReference type="ARBA" id="ARBA00022692"/>
    </source>
</evidence>
<feature type="transmembrane region" description="Helical" evidence="7">
    <location>
        <begin position="262"/>
        <end position="280"/>
    </location>
</feature>
<evidence type="ECO:0000256" key="5">
    <source>
        <dbReference type="ARBA" id="ARBA00022989"/>
    </source>
</evidence>
<dbReference type="Pfam" id="PF00528">
    <property type="entry name" value="BPD_transp_1"/>
    <property type="match status" value="1"/>
</dbReference>
<feature type="transmembrane region" description="Helical" evidence="7">
    <location>
        <begin position="30"/>
        <end position="52"/>
    </location>
</feature>
<feature type="transmembrane region" description="Helical" evidence="7">
    <location>
        <begin position="202"/>
        <end position="224"/>
    </location>
</feature>
<keyword evidence="4 7" id="KW-0812">Transmembrane</keyword>